<protein>
    <submittedName>
        <fullName evidence="5">FadR family transcriptional regulator</fullName>
    </submittedName>
</protein>
<dbReference type="Gene3D" id="1.20.120.530">
    <property type="entry name" value="GntR ligand-binding domain-like"/>
    <property type="match status" value="1"/>
</dbReference>
<reference evidence="5 6" key="1">
    <citation type="submission" date="2020-04" db="EMBL/GenBank/DDBJ databases">
        <title>Azohydromonas sp. isolated from soil.</title>
        <authorList>
            <person name="Dahal R.H."/>
        </authorList>
    </citation>
    <scope>NUCLEOTIDE SEQUENCE [LARGE SCALE GENOMIC DNA]</scope>
    <source>
        <strain evidence="5 6">G-1-1-14</strain>
    </source>
</reference>
<dbReference type="SUPFAM" id="SSF48008">
    <property type="entry name" value="GntR ligand-binding domain-like"/>
    <property type="match status" value="1"/>
</dbReference>
<name>A0A848F9E1_9BURK</name>
<evidence type="ECO:0000256" key="3">
    <source>
        <dbReference type="ARBA" id="ARBA00023163"/>
    </source>
</evidence>
<dbReference type="Gene3D" id="1.10.10.10">
    <property type="entry name" value="Winged helix-like DNA-binding domain superfamily/Winged helix DNA-binding domain"/>
    <property type="match status" value="1"/>
</dbReference>
<evidence type="ECO:0000256" key="1">
    <source>
        <dbReference type="ARBA" id="ARBA00023015"/>
    </source>
</evidence>
<evidence type="ECO:0000259" key="4">
    <source>
        <dbReference type="SMART" id="SM00895"/>
    </source>
</evidence>
<dbReference type="Pfam" id="PF07729">
    <property type="entry name" value="FCD"/>
    <property type="match status" value="1"/>
</dbReference>
<dbReference type="PANTHER" id="PTHR43537">
    <property type="entry name" value="TRANSCRIPTIONAL REGULATOR, GNTR FAMILY"/>
    <property type="match status" value="1"/>
</dbReference>
<dbReference type="Proteomes" id="UP000574067">
    <property type="component" value="Unassembled WGS sequence"/>
</dbReference>
<keyword evidence="2" id="KW-0238">DNA-binding</keyword>
<organism evidence="5 6">
    <name type="scientific">Azohydromonas caseinilytica</name>
    <dbReference type="NCBI Taxonomy" id="2728836"/>
    <lineage>
        <taxon>Bacteria</taxon>
        <taxon>Pseudomonadati</taxon>
        <taxon>Pseudomonadota</taxon>
        <taxon>Betaproteobacteria</taxon>
        <taxon>Burkholderiales</taxon>
        <taxon>Sphaerotilaceae</taxon>
        <taxon>Azohydromonas</taxon>
    </lineage>
</organism>
<proteinExistence type="predicted"/>
<dbReference type="InterPro" id="IPR008920">
    <property type="entry name" value="TF_FadR/GntR_C"/>
</dbReference>
<dbReference type="InterPro" id="IPR011711">
    <property type="entry name" value="GntR_C"/>
</dbReference>
<dbReference type="PANTHER" id="PTHR43537:SF5">
    <property type="entry name" value="UXU OPERON TRANSCRIPTIONAL REGULATOR"/>
    <property type="match status" value="1"/>
</dbReference>
<dbReference type="InterPro" id="IPR036388">
    <property type="entry name" value="WH-like_DNA-bd_sf"/>
</dbReference>
<comment type="caution">
    <text evidence="5">The sequence shown here is derived from an EMBL/GenBank/DDBJ whole genome shotgun (WGS) entry which is preliminary data.</text>
</comment>
<evidence type="ECO:0000313" key="6">
    <source>
        <dbReference type="Proteomes" id="UP000574067"/>
    </source>
</evidence>
<dbReference type="GO" id="GO:0003677">
    <property type="term" value="F:DNA binding"/>
    <property type="evidence" value="ECO:0007669"/>
    <property type="project" value="UniProtKB-KW"/>
</dbReference>
<feature type="domain" description="GntR C-terminal" evidence="4">
    <location>
        <begin position="47"/>
        <end position="173"/>
    </location>
</feature>
<gene>
    <name evidence="5" type="ORF">HHL10_17430</name>
</gene>
<evidence type="ECO:0000313" key="5">
    <source>
        <dbReference type="EMBL" id="NML16767.1"/>
    </source>
</evidence>
<sequence>MIREVVSRLKSEGLVETRQGSGTVVLGPNAANTFRISAPGGGIEVRAVQEVRCGLESEMAALAASRRSEAQNARIQRALRRIADAVADGGNGVAEDIAFHAAIAEAAANPLMTSLLDFIGRALHDVITVTRANEAVRADFSRQVELEHAAIAEAIDRRDVEGARAAALQHMQASIERITIAEAQRGERLETQGSRPGKVQSNP</sequence>
<evidence type="ECO:0000256" key="2">
    <source>
        <dbReference type="ARBA" id="ARBA00023125"/>
    </source>
</evidence>
<dbReference type="AlphaFoldDB" id="A0A848F9E1"/>
<keyword evidence="1" id="KW-0805">Transcription regulation</keyword>
<dbReference type="EMBL" id="JABBFW010000012">
    <property type="protein sequence ID" value="NML16767.1"/>
    <property type="molecule type" value="Genomic_DNA"/>
</dbReference>
<keyword evidence="6" id="KW-1185">Reference proteome</keyword>
<accession>A0A848F9E1</accession>
<keyword evidence="3" id="KW-0804">Transcription</keyword>
<dbReference type="SMART" id="SM00895">
    <property type="entry name" value="FCD"/>
    <property type="match status" value="1"/>
</dbReference>